<dbReference type="AlphaFoldDB" id="A0A2R5GT45"/>
<dbReference type="EMBL" id="BEYU01000177">
    <property type="protein sequence ID" value="GBG34010.1"/>
    <property type="molecule type" value="Genomic_DNA"/>
</dbReference>
<dbReference type="Proteomes" id="UP000241890">
    <property type="component" value="Unassembled WGS sequence"/>
</dbReference>
<dbReference type="Gene3D" id="2.20.70.10">
    <property type="match status" value="1"/>
</dbReference>
<evidence type="ECO:0000256" key="1">
    <source>
        <dbReference type="SAM" id="MobiDB-lite"/>
    </source>
</evidence>
<evidence type="ECO:0000313" key="4">
    <source>
        <dbReference type="EMBL" id="GBG34010.1"/>
    </source>
</evidence>
<gene>
    <name evidence="4" type="ORF">FCC1311_102332</name>
</gene>
<sequence>MSESLTRFKVNLWNFGAKGVIIKASAKEGEDDKSKAKLYFKLDFDKGHTQLDSKPVREKDDAVAWGTSKAFEYVTKHGDKLERKSLRIACWRSILLFPDKEVGSAQVDLHTLATGPSRLDLVLRDEDSNPVGHIYFEATMSQFVERAVVTLANVKLRMDAGSTPVEPGAKLSLCYGRMPYIKVETREHANACTSEEETTWSDLPILPLQECSCHDISRESIFLTVSRKKQVVGTAEIPIGPLFEVRSLQGRSFEALVLVPDGSKQVATITGTIAFRDTPWLAQLVGGVLSEAGIVEATDLFPSHGPVRLMVRGAEKPKSLATADVPLQDFAHADLGDQSEEQQEQVQDQEQDQVQEEKKETAEAVKSSRSTGSSVFSPGHIQRLMLAKNKFKSLMTPPSEDTRPEALVQASLESDEIRELVQKLQDQHKVGLAGLQLSFETQRERQRQRLEQRKKQRKNMPKMDAPLAPQASAPLAESGATPVSTANYSVALAPTSAAQDLGKSNAGESPSMPPASSPQVQVQLSKALEDLLRDAERSMFQDLDAKPPPTAMVNPARSEKPLPARWERRFDAQGNSYFTFPRERDGTVFTTWEDPRLVPVDWEMRVDQEACTIIFFHEPTGMSVFHDPRGLPAGWICFPDLDTKALTFMCDGAVTDQDPRGLPPGWRAEIDKSKGNLLFFHEAVTGLDPTADPRKLNGVTEELRQVWRQTQFLEWIDLRSADQSQGAQRDLLQNIEAAETAFVAWQDAQYGIVSAQFEALQLNLLSLDPVPTDQESNEVMRRFKVREEALLQGWRAEREKIRAAVQQATMST</sequence>
<evidence type="ECO:0000313" key="5">
    <source>
        <dbReference type="Proteomes" id="UP000241890"/>
    </source>
</evidence>
<feature type="compositionally biased region" description="Low complexity" evidence="1">
    <location>
        <begin position="465"/>
        <end position="476"/>
    </location>
</feature>
<feature type="compositionally biased region" description="Polar residues" evidence="1">
    <location>
        <begin position="367"/>
        <end position="376"/>
    </location>
</feature>
<feature type="region of interest" description="Disordered" evidence="1">
    <location>
        <begin position="441"/>
        <end position="480"/>
    </location>
</feature>
<evidence type="ECO:0000259" key="3">
    <source>
        <dbReference type="PROSITE" id="PS50020"/>
    </source>
</evidence>
<feature type="compositionally biased region" description="Basic and acidic residues" evidence="1">
    <location>
        <begin position="441"/>
        <end position="453"/>
    </location>
</feature>
<comment type="caution">
    <text evidence="4">The sequence shown here is derived from an EMBL/GenBank/DDBJ whole genome shotgun (WGS) entry which is preliminary data.</text>
</comment>
<dbReference type="InterPro" id="IPR001202">
    <property type="entry name" value="WW_dom"/>
</dbReference>
<dbReference type="OrthoDB" id="67700at2759"/>
<accession>A0A2R5GT45</accession>
<feature type="domain" description="C2" evidence="2">
    <location>
        <begin position="1"/>
        <end position="123"/>
    </location>
</feature>
<dbReference type="InParanoid" id="A0A2R5GT45"/>
<reference evidence="4 5" key="1">
    <citation type="submission" date="2017-12" db="EMBL/GenBank/DDBJ databases">
        <title>Sequencing, de novo assembly and annotation of complete genome of a new Thraustochytrid species, strain FCC1311.</title>
        <authorList>
            <person name="Sedici K."/>
            <person name="Godart F."/>
            <person name="Aiese Cigliano R."/>
            <person name="Sanseverino W."/>
            <person name="Barakat M."/>
            <person name="Ortet P."/>
            <person name="Marechal E."/>
            <person name="Cagnac O."/>
            <person name="Amato A."/>
        </authorList>
    </citation>
    <scope>NUCLEOTIDE SEQUENCE [LARGE SCALE GENOMIC DNA]</scope>
</reference>
<proteinExistence type="predicted"/>
<feature type="region of interest" description="Disordered" evidence="1">
    <location>
        <begin position="499"/>
        <end position="522"/>
    </location>
</feature>
<feature type="compositionally biased region" description="Acidic residues" evidence="1">
    <location>
        <begin position="337"/>
        <end position="354"/>
    </location>
</feature>
<protein>
    <submittedName>
        <fullName evidence="4">NEDD4-like E3 ubiquitin-protein ligase WWP1</fullName>
    </submittedName>
</protein>
<organism evidence="4 5">
    <name type="scientific">Hondaea fermentalgiana</name>
    <dbReference type="NCBI Taxonomy" id="2315210"/>
    <lineage>
        <taxon>Eukaryota</taxon>
        <taxon>Sar</taxon>
        <taxon>Stramenopiles</taxon>
        <taxon>Bigyra</taxon>
        <taxon>Labyrinthulomycetes</taxon>
        <taxon>Thraustochytrida</taxon>
        <taxon>Thraustochytriidae</taxon>
        <taxon>Hondaea</taxon>
    </lineage>
</organism>
<name>A0A2R5GT45_9STRA</name>
<dbReference type="PROSITE" id="PS50020">
    <property type="entry name" value="WW_DOMAIN_2"/>
    <property type="match status" value="1"/>
</dbReference>
<evidence type="ECO:0000259" key="2">
    <source>
        <dbReference type="PROSITE" id="PS50004"/>
    </source>
</evidence>
<keyword evidence="5" id="KW-1185">Reference proteome</keyword>
<dbReference type="InterPro" id="IPR000008">
    <property type="entry name" value="C2_dom"/>
</dbReference>
<feature type="region of interest" description="Disordered" evidence="1">
    <location>
        <begin position="337"/>
        <end position="379"/>
    </location>
</feature>
<dbReference type="PROSITE" id="PS50004">
    <property type="entry name" value="C2"/>
    <property type="match status" value="1"/>
</dbReference>
<feature type="domain" description="WW" evidence="3">
    <location>
        <begin position="560"/>
        <end position="597"/>
    </location>
</feature>